<feature type="domain" description="Pyruvate/ketoisovalerate oxidoreductase catalytic" evidence="2">
    <location>
        <begin position="11"/>
        <end position="175"/>
    </location>
</feature>
<evidence type="ECO:0000259" key="2">
    <source>
        <dbReference type="Pfam" id="PF01558"/>
    </source>
</evidence>
<evidence type="ECO:0000313" key="3">
    <source>
        <dbReference type="EMBL" id="PLX16234.1"/>
    </source>
</evidence>
<organism evidence="3 4">
    <name type="scientific">Muiribacterium halophilum</name>
    <dbReference type="NCBI Taxonomy" id="2053465"/>
    <lineage>
        <taxon>Bacteria</taxon>
        <taxon>Candidatus Muiribacteriota</taxon>
        <taxon>Candidatus Muiribacteriia</taxon>
        <taxon>Candidatus Muiribacteriales</taxon>
        <taxon>Candidatus Muiribacteriaceae</taxon>
        <taxon>Candidatus Muiribacterium</taxon>
    </lineage>
</organism>
<dbReference type="Pfam" id="PF01558">
    <property type="entry name" value="POR"/>
    <property type="match status" value="1"/>
</dbReference>
<gene>
    <name evidence="3" type="ORF">C0601_11285</name>
</gene>
<dbReference type="InterPro" id="IPR052554">
    <property type="entry name" value="2-oxoglutarate_synth_KorC"/>
</dbReference>
<accession>A0A2N5ZCB0</accession>
<dbReference type="AlphaFoldDB" id="A0A2N5ZCB0"/>
<evidence type="ECO:0000313" key="4">
    <source>
        <dbReference type="Proteomes" id="UP000234857"/>
    </source>
</evidence>
<evidence type="ECO:0000256" key="1">
    <source>
        <dbReference type="ARBA" id="ARBA00023002"/>
    </source>
</evidence>
<dbReference type="InterPro" id="IPR002869">
    <property type="entry name" value="Pyrv_flavodox_OxRed_cen"/>
</dbReference>
<dbReference type="SUPFAM" id="SSF53323">
    <property type="entry name" value="Pyruvate-ferredoxin oxidoreductase, PFOR, domain III"/>
    <property type="match status" value="1"/>
</dbReference>
<dbReference type="GO" id="GO:0016903">
    <property type="term" value="F:oxidoreductase activity, acting on the aldehyde or oxo group of donors"/>
    <property type="evidence" value="ECO:0007669"/>
    <property type="project" value="InterPro"/>
</dbReference>
<reference evidence="3 4" key="1">
    <citation type="submission" date="2017-11" db="EMBL/GenBank/DDBJ databases">
        <title>Genome-resolved metagenomics identifies genetic mobility, metabolic interactions, and unexpected diversity in perchlorate-reducing communities.</title>
        <authorList>
            <person name="Barnum T.P."/>
            <person name="Figueroa I.A."/>
            <person name="Carlstrom C.I."/>
            <person name="Lucas L.N."/>
            <person name="Engelbrektson A.L."/>
            <person name="Coates J.D."/>
        </authorList>
    </citation>
    <scope>NUCLEOTIDE SEQUENCE [LARGE SCALE GENOMIC DNA]</scope>
    <source>
        <strain evidence="3">BM706</strain>
    </source>
</reference>
<protein>
    <submittedName>
        <fullName evidence="3">2-oxoacid:ferredoxin oxidoreductase subunit gamma</fullName>
    </submittedName>
</protein>
<dbReference type="EMBL" id="PKTG01000122">
    <property type="protein sequence ID" value="PLX16234.1"/>
    <property type="molecule type" value="Genomic_DNA"/>
</dbReference>
<dbReference type="InterPro" id="IPR019752">
    <property type="entry name" value="Pyrv/ketoisovalerate_OxRed_cat"/>
</dbReference>
<dbReference type="Gene3D" id="3.40.920.10">
    <property type="entry name" value="Pyruvate-ferredoxin oxidoreductase, PFOR, domain III"/>
    <property type="match status" value="1"/>
</dbReference>
<proteinExistence type="predicted"/>
<dbReference type="Proteomes" id="UP000234857">
    <property type="component" value="Unassembled WGS sequence"/>
</dbReference>
<name>A0A2N5ZCB0_MUIH1</name>
<sequence>MNEKVIMAGFGGQGIMLMGQVLAYAGMLEDKEISWIPSYGPEMRGGTANCNVIVSERKIGSPVISIPDTLIAMNRPSMEKFEESIEKDGILIYNSSLIDIKPKRDDIKVYALDISNTAKDMGNTKIANMIALGSYIKATGVVSKDSVMNALKKMLPERHHDKLPLNEKALEKGMELIS</sequence>
<dbReference type="PANTHER" id="PTHR42730:SF1">
    <property type="entry name" value="2-OXOGLUTARATE SYNTHASE SUBUNIT KORC"/>
    <property type="match status" value="1"/>
</dbReference>
<dbReference type="PANTHER" id="PTHR42730">
    <property type="entry name" value="2-OXOGLUTARATE SYNTHASE SUBUNIT KORC"/>
    <property type="match status" value="1"/>
</dbReference>
<keyword evidence="1" id="KW-0560">Oxidoreductase</keyword>
<comment type="caution">
    <text evidence="3">The sequence shown here is derived from an EMBL/GenBank/DDBJ whole genome shotgun (WGS) entry which is preliminary data.</text>
</comment>